<keyword evidence="3" id="KW-0012">Acyltransferase</keyword>
<dbReference type="Pfam" id="PF00132">
    <property type="entry name" value="Hexapep"/>
    <property type="match status" value="1"/>
</dbReference>
<evidence type="ECO:0000313" key="3">
    <source>
        <dbReference type="EMBL" id="MPL85131.1"/>
    </source>
</evidence>
<dbReference type="EMBL" id="VSSQ01000200">
    <property type="protein sequence ID" value="MPL85131.1"/>
    <property type="molecule type" value="Genomic_DNA"/>
</dbReference>
<comment type="similarity">
    <text evidence="1">Belongs to the transferase hexapeptide repeat family.</text>
</comment>
<dbReference type="InterPro" id="IPR051159">
    <property type="entry name" value="Hexapeptide_acetyltransf"/>
</dbReference>
<dbReference type="PANTHER" id="PTHR23416:SF23">
    <property type="entry name" value="ACETYLTRANSFERASE C18B11.09C-RELATED"/>
    <property type="match status" value="1"/>
</dbReference>
<dbReference type="PROSITE" id="PS00101">
    <property type="entry name" value="HEXAPEP_TRANSFERASES"/>
    <property type="match status" value="1"/>
</dbReference>
<dbReference type="GO" id="GO:0005829">
    <property type="term" value="C:cytosol"/>
    <property type="evidence" value="ECO:0007669"/>
    <property type="project" value="TreeGrafter"/>
</dbReference>
<dbReference type="SUPFAM" id="SSF51161">
    <property type="entry name" value="Trimeric LpxA-like enzymes"/>
    <property type="match status" value="1"/>
</dbReference>
<reference evidence="3" key="1">
    <citation type="submission" date="2019-08" db="EMBL/GenBank/DDBJ databases">
        <authorList>
            <person name="Kucharzyk K."/>
            <person name="Murdoch R.W."/>
            <person name="Higgins S."/>
            <person name="Loffler F."/>
        </authorList>
    </citation>
    <scope>NUCLEOTIDE SEQUENCE</scope>
</reference>
<organism evidence="3">
    <name type="scientific">bioreactor metagenome</name>
    <dbReference type="NCBI Taxonomy" id="1076179"/>
    <lineage>
        <taxon>unclassified sequences</taxon>
        <taxon>metagenomes</taxon>
        <taxon>ecological metagenomes</taxon>
    </lineage>
</organism>
<dbReference type="EC" id="2.3.1.89" evidence="3"/>
<dbReference type="CDD" id="cd04647">
    <property type="entry name" value="LbH_MAT_like"/>
    <property type="match status" value="1"/>
</dbReference>
<dbReference type="GO" id="GO:0047200">
    <property type="term" value="F:tetrahydrodipicolinate N-acetyltransferase activity"/>
    <property type="evidence" value="ECO:0007669"/>
    <property type="project" value="UniProtKB-EC"/>
</dbReference>
<keyword evidence="2 3" id="KW-0808">Transferase</keyword>
<comment type="caution">
    <text evidence="3">The sequence shown here is derived from an EMBL/GenBank/DDBJ whole genome shotgun (WGS) entry which is preliminary data.</text>
</comment>
<dbReference type="InterPro" id="IPR011004">
    <property type="entry name" value="Trimer_LpxA-like_sf"/>
</dbReference>
<protein>
    <submittedName>
        <fullName evidence="3">2,3,4,5-tetrahydropyridine-2,6-dicarboxylate N-acetyltransferase</fullName>
        <ecNumber evidence="3">2.3.1.89</ecNumber>
    </submittedName>
</protein>
<proteinExistence type="inferred from homology"/>
<name>A0A644V1T6_9ZZZZ</name>
<gene>
    <name evidence="3" type="primary">dapH_14</name>
    <name evidence="3" type="ORF">SDC9_31099</name>
</gene>
<sequence length="208" mass="23142">MSINTDNLKEKIKKHPLLKRIVLNFLMHPVKTRPQWWIRLFMPFYIKKGKGSVIYRSVRKDIVPFNIFVLGKKSVIEDYSVINNAVGNLVIGNNTRVGIGNTIIGPVTISDNVNIGQNVTISGLNHNYEDPSKTISEQGVSTMPIKIENDVWIGANSVVLPGVQIGKHSVIGAGSIITKDIPPYSVAVGNPARIVKRYDMDLKEWVKV</sequence>
<dbReference type="Gene3D" id="2.160.10.10">
    <property type="entry name" value="Hexapeptide repeat proteins"/>
    <property type="match status" value="1"/>
</dbReference>
<dbReference type="InterPro" id="IPR001451">
    <property type="entry name" value="Hexapep"/>
</dbReference>
<dbReference type="GO" id="GO:0008374">
    <property type="term" value="F:O-acyltransferase activity"/>
    <property type="evidence" value="ECO:0007669"/>
    <property type="project" value="TreeGrafter"/>
</dbReference>
<dbReference type="PANTHER" id="PTHR23416">
    <property type="entry name" value="SIALIC ACID SYNTHASE-RELATED"/>
    <property type="match status" value="1"/>
</dbReference>
<accession>A0A644V1T6</accession>
<evidence type="ECO:0000256" key="1">
    <source>
        <dbReference type="ARBA" id="ARBA00007274"/>
    </source>
</evidence>
<evidence type="ECO:0000256" key="2">
    <source>
        <dbReference type="ARBA" id="ARBA00022679"/>
    </source>
</evidence>
<dbReference type="AlphaFoldDB" id="A0A644V1T6"/>
<dbReference type="InterPro" id="IPR018357">
    <property type="entry name" value="Hexapep_transf_CS"/>
</dbReference>